<accession>A0A1X0YAB7</accession>
<dbReference type="RefSeq" id="WP_085009621.1">
    <property type="nucleotide sequence ID" value="NZ_NAAD01000004.1"/>
</dbReference>
<evidence type="ECO:0000313" key="3">
    <source>
        <dbReference type="Proteomes" id="UP000193136"/>
    </source>
</evidence>
<dbReference type="EMBL" id="NAAD01000004">
    <property type="protein sequence ID" value="ORJ62067.1"/>
    <property type="molecule type" value="Genomic_DNA"/>
</dbReference>
<reference evidence="2 3" key="1">
    <citation type="submission" date="2017-03" db="EMBL/GenBank/DDBJ databases">
        <title>Genome sequence of Geothermobacter sp. EPR-M, Deep-Sea Iron Reducer.</title>
        <authorList>
            <person name="Tully B."/>
            <person name="Savalia P."/>
            <person name="Abuyen K."/>
            <person name="Baughan C."/>
            <person name="Romero E."/>
            <person name="Ronkowski C."/>
            <person name="Torres B."/>
            <person name="Tremblay J."/>
            <person name="Trujillo A."/>
            <person name="Tyler M."/>
            <person name="Perez-Rodriguez I."/>
            <person name="Amend J."/>
        </authorList>
    </citation>
    <scope>NUCLEOTIDE SEQUENCE [LARGE SCALE GENOMIC DNA]</scope>
    <source>
        <strain evidence="2 3">EPR-M</strain>
    </source>
</reference>
<sequence length="472" mass="51267">MKRLGILASFLVTLLLAASPALAEIQFFGTARVIPTYYSNFDFDDSKPDAPALNEGGWASGEHIRGELRLGWKAGGDNWRVKMITEADIIFDKNNGDRSFYTGAENANGIPNAGGEFGIERAEMGYTFSKALDLSAGWDIRYLDLKTGGLLYGDDHPFIGLKGSLGESTKYQILYLAIENLDKIGFADTPTTDDWRAYSLKVDQKLDFGSTGNLTLSPLVAYSDNQKRDSKVLYYGLESLGSLGPVKTSFEVIVADGEFGTANANKDISSWALFAGVELPVNKAFKPYVAYRFTQGDGNKDDNDVEGFVGITDIGRFTPLMGMDGNILGEHLASGASPYGASLYAYAPERAVGGNVYGGIGNGGSGNNPGQSLIAFGTKGDLGDYIPNLSYKTQAFLIWYDDTGNLTNLKNPGQKVDDYAGTTFDLQAKYTFNKHFAIDYIFSTFIPGDGLEDQVNADDTAYVNMLNMAWKY</sequence>
<dbReference type="Proteomes" id="UP000193136">
    <property type="component" value="Unassembled WGS sequence"/>
</dbReference>
<protein>
    <recommendedName>
        <fullName evidence="4">Alginate export</fullName>
    </recommendedName>
</protein>
<evidence type="ECO:0000313" key="2">
    <source>
        <dbReference type="EMBL" id="ORJ62067.1"/>
    </source>
</evidence>
<dbReference type="InterPro" id="IPR053728">
    <property type="entry name" value="Alginate_Permeability_Chnl"/>
</dbReference>
<keyword evidence="3" id="KW-1185">Reference proteome</keyword>
<gene>
    <name evidence="2" type="ORF">B5V00_04770</name>
</gene>
<evidence type="ECO:0008006" key="4">
    <source>
        <dbReference type="Google" id="ProtNLM"/>
    </source>
</evidence>
<organism evidence="2 3">
    <name type="scientific">Geothermobacter hydrogeniphilus</name>
    <dbReference type="NCBI Taxonomy" id="1969733"/>
    <lineage>
        <taxon>Bacteria</taxon>
        <taxon>Pseudomonadati</taxon>
        <taxon>Thermodesulfobacteriota</taxon>
        <taxon>Desulfuromonadia</taxon>
        <taxon>Desulfuromonadales</taxon>
        <taxon>Geothermobacteraceae</taxon>
        <taxon>Geothermobacter</taxon>
    </lineage>
</organism>
<keyword evidence="1" id="KW-0732">Signal</keyword>
<dbReference type="OrthoDB" id="5404920at2"/>
<comment type="caution">
    <text evidence="2">The sequence shown here is derived from an EMBL/GenBank/DDBJ whole genome shotgun (WGS) entry which is preliminary data.</text>
</comment>
<proteinExistence type="predicted"/>
<evidence type="ECO:0000256" key="1">
    <source>
        <dbReference type="SAM" id="SignalP"/>
    </source>
</evidence>
<feature type="signal peptide" evidence="1">
    <location>
        <begin position="1"/>
        <end position="23"/>
    </location>
</feature>
<dbReference type="Gene3D" id="2.40.160.100">
    <property type="match status" value="1"/>
</dbReference>
<dbReference type="AlphaFoldDB" id="A0A1X0YAB7"/>
<name>A0A1X0YAB7_9BACT</name>
<feature type="chain" id="PRO_5010857099" description="Alginate export" evidence="1">
    <location>
        <begin position="24"/>
        <end position="472"/>
    </location>
</feature>